<comment type="caution">
    <text evidence="1">The sequence shown here is derived from an EMBL/GenBank/DDBJ whole genome shotgun (WGS) entry which is preliminary data.</text>
</comment>
<proteinExistence type="predicted"/>
<evidence type="ECO:0000313" key="1">
    <source>
        <dbReference type="EMBL" id="MBB6070404.1"/>
    </source>
</evidence>
<evidence type="ECO:0000313" key="2">
    <source>
        <dbReference type="Proteomes" id="UP000582837"/>
    </source>
</evidence>
<gene>
    <name evidence="1" type="ORF">HNQ61_002023</name>
</gene>
<keyword evidence="2" id="KW-1185">Reference proteome</keyword>
<sequence length="561" mass="60057">MREEHYSPLYVGPLRRAEPVRRALADAASELGIGVADGQAVLDGAPAEAVGLVPLRAASWMLQQTIRRRWVVVGDVDPDRLPAAFLARLDEAGLIYDTRQLPAPPSRASAMASALAARAAMEGAWVMVMEADGDRAPVVAAEAAVRLRVLGYTVGAVWKAGRGGMEGAPIPAGPRPGLVAHLDDTDVDAVSGLAARARAAGASLVLVGAPAVTAEIAAARQIGAGDVVRTSREAVPDAVRQASWPAARDMLTGAPTRGPERELISLVDADGRDLSHIVRAAASWERAGFLLVFTHERFGWIALDGAEGRVGGAWRLGDAEDQAPGTVLARIRAMSLWAGIRALFVSSDPPRPPGAWAADVLVDTVDLDIRRTLDEVRHQRVPPGQVPLPASEVRPSRVAEELLAWGQPRFAHELLRAAERASAWSVEEELLFGYLSVEHDPREAAGRLRHAAGRLSDDLAGDRWSRHVDATLAALLLDVRAHGAQAEYAWGVVERWIESQGEDWTRTPRRAGVLYELAARAGETHAARRFRDIVVELSAPGDVLPEWVHSSDPLRVGGAAR</sequence>
<dbReference type="RefSeq" id="WP_170035786.1">
    <property type="nucleotide sequence ID" value="NZ_JABDTL010000001.1"/>
</dbReference>
<name>A0A841GWS5_9BACT</name>
<dbReference type="AlphaFoldDB" id="A0A841GWS5"/>
<reference evidence="1 2" key="1">
    <citation type="submission" date="2020-08" db="EMBL/GenBank/DDBJ databases">
        <title>Genomic Encyclopedia of Type Strains, Phase IV (KMG-IV): sequencing the most valuable type-strain genomes for metagenomic binning, comparative biology and taxonomic classification.</title>
        <authorList>
            <person name="Goeker M."/>
        </authorList>
    </citation>
    <scope>NUCLEOTIDE SEQUENCE [LARGE SCALE GENOMIC DNA]</scope>
    <source>
        <strain evidence="1 2">DSM 29007</strain>
    </source>
</reference>
<dbReference type="Proteomes" id="UP000582837">
    <property type="component" value="Unassembled WGS sequence"/>
</dbReference>
<protein>
    <submittedName>
        <fullName evidence="1">Uncharacterized protein</fullName>
    </submittedName>
</protein>
<organism evidence="1 2">
    <name type="scientific">Longimicrobium terrae</name>
    <dbReference type="NCBI Taxonomy" id="1639882"/>
    <lineage>
        <taxon>Bacteria</taxon>
        <taxon>Pseudomonadati</taxon>
        <taxon>Gemmatimonadota</taxon>
        <taxon>Longimicrobiia</taxon>
        <taxon>Longimicrobiales</taxon>
        <taxon>Longimicrobiaceae</taxon>
        <taxon>Longimicrobium</taxon>
    </lineage>
</organism>
<accession>A0A841GWS5</accession>
<dbReference type="EMBL" id="JACHIA010000004">
    <property type="protein sequence ID" value="MBB6070404.1"/>
    <property type="molecule type" value="Genomic_DNA"/>
</dbReference>